<evidence type="ECO:0000313" key="4">
    <source>
        <dbReference type="EMBL" id="NOJ45924.1"/>
    </source>
</evidence>
<dbReference type="RefSeq" id="WP_171708814.1">
    <property type="nucleotide sequence ID" value="NZ_JAAVLW010000002.1"/>
</dbReference>
<dbReference type="GO" id="GO:0016829">
    <property type="term" value="F:lyase activity"/>
    <property type="evidence" value="ECO:0007669"/>
    <property type="project" value="InterPro"/>
</dbReference>
<feature type="domain" description="MmgE/PrpD C-terminal" evidence="3">
    <location>
        <begin position="276"/>
        <end position="436"/>
    </location>
</feature>
<proteinExistence type="inferred from homology"/>
<dbReference type="Pfam" id="PF03972">
    <property type="entry name" value="MmgE_PrpD_N"/>
    <property type="match status" value="1"/>
</dbReference>
<dbReference type="InterPro" id="IPR045337">
    <property type="entry name" value="MmgE_PrpD_C"/>
</dbReference>
<dbReference type="PANTHER" id="PTHR16943:SF8">
    <property type="entry name" value="2-METHYLCITRATE DEHYDRATASE"/>
    <property type="match status" value="1"/>
</dbReference>
<organism evidence="4 5">
    <name type="scientific">Bradyrhizobium archetypum</name>
    <dbReference type="NCBI Taxonomy" id="2721160"/>
    <lineage>
        <taxon>Bacteria</taxon>
        <taxon>Pseudomonadati</taxon>
        <taxon>Pseudomonadota</taxon>
        <taxon>Alphaproteobacteria</taxon>
        <taxon>Hyphomicrobiales</taxon>
        <taxon>Nitrobacteraceae</taxon>
        <taxon>Bradyrhizobium</taxon>
    </lineage>
</organism>
<dbReference type="Proteomes" id="UP000528734">
    <property type="component" value="Unassembled WGS sequence"/>
</dbReference>
<accession>A0A7Y4H1H8</accession>
<name>A0A7Y4H1H8_9BRAD</name>
<keyword evidence="5" id="KW-1185">Reference proteome</keyword>
<evidence type="ECO:0000259" key="3">
    <source>
        <dbReference type="Pfam" id="PF19305"/>
    </source>
</evidence>
<comment type="similarity">
    <text evidence="1">Belongs to the PrpD family.</text>
</comment>
<protein>
    <submittedName>
        <fullName evidence="4">MmgE/PrpD family protein</fullName>
    </submittedName>
</protein>
<dbReference type="InterPro" id="IPR042183">
    <property type="entry name" value="MmgE/PrpD_sf_1"/>
</dbReference>
<dbReference type="InterPro" id="IPR045336">
    <property type="entry name" value="MmgE_PrpD_N"/>
</dbReference>
<dbReference type="Pfam" id="PF19305">
    <property type="entry name" value="MmgE_PrpD_C"/>
    <property type="match status" value="1"/>
</dbReference>
<evidence type="ECO:0000313" key="5">
    <source>
        <dbReference type="Proteomes" id="UP000528734"/>
    </source>
</evidence>
<comment type="caution">
    <text evidence="4">The sequence shown here is derived from an EMBL/GenBank/DDBJ whole genome shotgun (WGS) entry which is preliminary data.</text>
</comment>
<dbReference type="SUPFAM" id="SSF103378">
    <property type="entry name" value="2-methylcitrate dehydratase PrpD"/>
    <property type="match status" value="1"/>
</dbReference>
<evidence type="ECO:0000259" key="2">
    <source>
        <dbReference type="Pfam" id="PF03972"/>
    </source>
</evidence>
<gene>
    <name evidence="4" type="ORF">HCN50_06595</name>
</gene>
<dbReference type="Gene3D" id="1.10.4100.10">
    <property type="entry name" value="2-methylcitrate dehydratase PrpD"/>
    <property type="match status" value="1"/>
</dbReference>
<dbReference type="EMBL" id="JAAVLW010000002">
    <property type="protein sequence ID" value="NOJ45924.1"/>
    <property type="molecule type" value="Genomic_DNA"/>
</dbReference>
<evidence type="ECO:0000256" key="1">
    <source>
        <dbReference type="ARBA" id="ARBA00006174"/>
    </source>
</evidence>
<dbReference type="AlphaFoldDB" id="A0A7Y4H1H8"/>
<feature type="domain" description="MmgE/PrpD N-terminal" evidence="2">
    <location>
        <begin position="16"/>
        <end position="252"/>
    </location>
</feature>
<dbReference type="InterPro" id="IPR042188">
    <property type="entry name" value="MmgE/PrpD_sf_2"/>
</dbReference>
<dbReference type="PANTHER" id="PTHR16943">
    <property type="entry name" value="2-METHYLCITRATE DEHYDRATASE-RELATED"/>
    <property type="match status" value="1"/>
</dbReference>
<dbReference type="Gene3D" id="3.30.1330.120">
    <property type="entry name" value="2-methylcitrate dehydratase PrpD"/>
    <property type="match status" value="1"/>
</dbReference>
<dbReference type="InterPro" id="IPR036148">
    <property type="entry name" value="MmgE/PrpD_sf"/>
</dbReference>
<dbReference type="InterPro" id="IPR005656">
    <property type="entry name" value="MmgE_PrpD"/>
</dbReference>
<sequence length="465" mass="48399">MVIGVTGSGNEPLARRMAHSALAVEFADFSPDVVAKAKLCLIDFLSCAFEAGDRPWSRQAIAAACPVSSGATMIGTSLLASPADTAFANAVMGHGLVREDMHAASISHHGVVIWPTLLALSEQAPLRGTTLLAAAIIGYEAGARIGRALFNSDLARLHRPTGLVAPLGAALAGSFAIGLSEQGATSAIAIAANTSSGLNEWPHGGGSEMYFHPGFAAANALKAIALAAGGATASETILEGEAGLFAAYRRQRAPDDIQLFAGGEAEIMAVYNKPAPACNFAQTASQAALRVTHELAESRSVERIIIRAPDAAIRYPGCDAKGPYRNALQAKMSIPFSVAATIARGEIDEENYASLEDPEILRLIAATDLESDAAFTAAFPAKQGADVTVHLRDGKTIRHSLADVVAASPAEIRTRFRAAAAHVIGENRARRLEEAIDGCEWLGDAGVIAAACRLEPPELILRTAP</sequence>
<reference evidence="4 5" key="1">
    <citation type="submission" date="2020-03" db="EMBL/GenBank/DDBJ databases">
        <title>Bradyrhizobium diversity isolated from nodules of Muelleranthus trifoliolatus.</title>
        <authorList>
            <person name="Klepa M."/>
            <person name="Helene L."/>
            <person name="Hungria M."/>
        </authorList>
    </citation>
    <scope>NUCLEOTIDE SEQUENCE [LARGE SCALE GENOMIC DNA]</scope>
    <source>
        <strain evidence="4 5">WSM 1744</strain>
    </source>
</reference>